<name>A0A072NZZ9_9EURO</name>
<dbReference type="EMBL" id="AMGV01000015">
    <property type="protein sequence ID" value="KEF53002.1"/>
    <property type="molecule type" value="Genomic_DNA"/>
</dbReference>
<dbReference type="RefSeq" id="XP_013255592.1">
    <property type="nucleotide sequence ID" value="XM_013400138.1"/>
</dbReference>
<evidence type="ECO:0000313" key="2">
    <source>
        <dbReference type="Proteomes" id="UP000027920"/>
    </source>
</evidence>
<organism evidence="1 2">
    <name type="scientific">Exophiala aquamarina CBS 119918</name>
    <dbReference type="NCBI Taxonomy" id="1182545"/>
    <lineage>
        <taxon>Eukaryota</taxon>
        <taxon>Fungi</taxon>
        <taxon>Dikarya</taxon>
        <taxon>Ascomycota</taxon>
        <taxon>Pezizomycotina</taxon>
        <taxon>Eurotiomycetes</taxon>
        <taxon>Chaetothyriomycetidae</taxon>
        <taxon>Chaetothyriales</taxon>
        <taxon>Herpotrichiellaceae</taxon>
        <taxon>Exophiala</taxon>
    </lineage>
</organism>
<evidence type="ECO:0008006" key="3">
    <source>
        <dbReference type="Google" id="ProtNLM"/>
    </source>
</evidence>
<proteinExistence type="predicted"/>
<dbReference type="Gene3D" id="3.50.50.60">
    <property type="entry name" value="FAD/NAD(P)-binding domain"/>
    <property type="match status" value="1"/>
</dbReference>
<accession>A0A072NZZ9</accession>
<comment type="caution">
    <text evidence="1">The sequence shown here is derived from an EMBL/GenBank/DDBJ whole genome shotgun (WGS) entry which is preliminary data.</text>
</comment>
<dbReference type="InterPro" id="IPR051704">
    <property type="entry name" value="FAD_aromatic-hydroxylase"/>
</dbReference>
<sequence length="200" mass="21806">MAQPRELGQSVLAAIRENYISSMNAWAAYFTLEEDLIEGSKIGQGYSAVGSRFLSIGQDPSCTSKVCFISTLPRKDRDATLKQGDDALKQYVAKRYKDSGWKSTEIIKGMMKAEDSYASEWAQVKKPNLYKGRFVLVGDAGCALGPTGAGTTLALTGACVLAGEICKHRGNFDAACAGYEHIMRPIITDFQKTQLGFREP</sequence>
<dbReference type="InterPro" id="IPR036188">
    <property type="entry name" value="FAD/NAD-bd_sf"/>
</dbReference>
<dbReference type="Gene3D" id="3.30.9.10">
    <property type="entry name" value="D-Amino Acid Oxidase, subunit A, domain 2"/>
    <property type="match status" value="1"/>
</dbReference>
<dbReference type="GeneID" id="25285811"/>
<dbReference type="VEuPathDB" id="FungiDB:A1O9_10910"/>
<dbReference type="STRING" id="1182545.A0A072NZZ9"/>
<dbReference type="SUPFAM" id="SSF51905">
    <property type="entry name" value="FAD/NAD(P)-binding domain"/>
    <property type="match status" value="1"/>
</dbReference>
<dbReference type="HOGENOM" id="CLU_1366256_0_0_1"/>
<dbReference type="AlphaFoldDB" id="A0A072NZZ9"/>
<dbReference type="Proteomes" id="UP000027920">
    <property type="component" value="Unassembled WGS sequence"/>
</dbReference>
<gene>
    <name evidence="1" type="ORF">A1O9_10910</name>
</gene>
<keyword evidence="2" id="KW-1185">Reference proteome</keyword>
<dbReference type="PANTHER" id="PTHR46865">
    <property type="entry name" value="OXIDOREDUCTASE-RELATED"/>
    <property type="match status" value="1"/>
</dbReference>
<dbReference type="OrthoDB" id="655030at2759"/>
<reference evidence="1 2" key="1">
    <citation type="submission" date="2013-03" db="EMBL/GenBank/DDBJ databases">
        <title>The Genome Sequence of Exophiala aquamarina CBS 119918.</title>
        <authorList>
            <consortium name="The Broad Institute Genomics Platform"/>
            <person name="Cuomo C."/>
            <person name="de Hoog S."/>
            <person name="Gorbushina A."/>
            <person name="Walker B."/>
            <person name="Young S.K."/>
            <person name="Zeng Q."/>
            <person name="Gargeya S."/>
            <person name="Fitzgerald M."/>
            <person name="Haas B."/>
            <person name="Abouelleil A."/>
            <person name="Allen A.W."/>
            <person name="Alvarado L."/>
            <person name="Arachchi H.M."/>
            <person name="Berlin A.M."/>
            <person name="Chapman S.B."/>
            <person name="Gainer-Dewar J."/>
            <person name="Goldberg J."/>
            <person name="Griggs A."/>
            <person name="Gujja S."/>
            <person name="Hansen M."/>
            <person name="Howarth C."/>
            <person name="Imamovic A."/>
            <person name="Ireland A."/>
            <person name="Larimer J."/>
            <person name="McCowan C."/>
            <person name="Murphy C."/>
            <person name="Pearson M."/>
            <person name="Poon T.W."/>
            <person name="Priest M."/>
            <person name="Roberts A."/>
            <person name="Saif S."/>
            <person name="Shea T."/>
            <person name="Sisk P."/>
            <person name="Sykes S."/>
            <person name="Wortman J."/>
            <person name="Nusbaum C."/>
            <person name="Birren B."/>
        </authorList>
    </citation>
    <scope>NUCLEOTIDE SEQUENCE [LARGE SCALE GENOMIC DNA]</scope>
    <source>
        <strain evidence="1 2">CBS 119918</strain>
    </source>
</reference>
<evidence type="ECO:0000313" key="1">
    <source>
        <dbReference type="EMBL" id="KEF53002.1"/>
    </source>
</evidence>
<dbReference type="PANTHER" id="PTHR46865:SF2">
    <property type="entry name" value="MONOOXYGENASE"/>
    <property type="match status" value="1"/>
</dbReference>
<protein>
    <recommendedName>
        <fullName evidence="3">FAD-binding domain-containing protein</fullName>
    </recommendedName>
</protein>